<dbReference type="SUPFAM" id="SSF75005">
    <property type="entry name" value="Arabinanase/levansucrase/invertase"/>
    <property type="match status" value="1"/>
</dbReference>
<feature type="signal peptide" evidence="7">
    <location>
        <begin position="1"/>
        <end position="22"/>
    </location>
</feature>
<keyword evidence="7" id="KW-0732">Signal</keyword>
<keyword evidence="3 5" id="KW-0378">Hydrolase</keyword>
<evidence type="ECO:0000256" key="3">
    <source>
        <dbReference type="ARBA" id="ARBA00022801"/>
    </source>
</evidence>
<evidence type="ECO:0000313" key="9">
    <source>
        <dbReference type="Proteomes" id="UP001595798"/>
    </source>
</evidence>
<dbReference type="InterPro" id="IPR050727">
    <property type="entry name" value="GH43_arabinanases"/>
</dbReference>
<dbReference type="Proteomes" id="UP001595798">
    <property type="component" value="Unassembled WGS sequence"/>
</dbReference>
<dbReference type="GO" id="GO:0016787">
    <property type="term" value="F:hydrolase activity"/>
    <property type="evidence" value="ECO:0007669"/>
    <property type="project" value="UniProtKB-KW"/>
</dbReference>
<evidence type="ECO:0000256" key="1">
    <source>
        <dbReference type="ARBA" id="ARBA00004834"/>
    </source>
</evidence>
<proteinExistence type="inferred from homology"/>
<dbReference type="CDD" id="cd18829">
    <property type="entry name" value="GH43_BsArb43A-like"/>
    <property type="match status" value="1"/>
</dbReference>
<comment type="caution">
    <text evidence="8">The sequence shown here is derived from an EMBL/GenBank/DDBJ whole genome shotgun (WGS) entry which is preliminary data.</text>
</comment>
<accession>A0ABV8QET6</accession>
<evidence type="ECO:0000256" key="5">
    <source>
        <dbReference type="RuleBase" id="RU361187"/>
    </source>
</evidence>
<dbReference type="RefSeq" id="WP_379885123.1">
    <property type="nucleotide sequence ID" value="NZ_JBHSDI010000001.1"/>
</dbReference>
<reference evidence="9" key="1">
    <citation type="journal article" date="2019" name="Int. J. Syst. Evol. Microbiol.">
        <title>The Global Catalogue of Microorganisms (GCM) 10K type strain sequencing project: providing services to taxonomists for standard genome sequencing and annotation.</title>
        <authorList>
            <consortium name="The Broad Institute Genomics Platform"/>
            <consortium name="The Broad Institute Genome Sequencing Center for Infectious Disease"/>
            <person name="Wu L."/>
            <person name="Ma J."/>
        </authorList>
    </citation>
    <scope>NUCLEOTIDE SEQUENCE [LARGE SCALE GENOMIC DNA]</scope>
    <source>
        <strain evidence="9">CECT 7297</strain>
    </source>
</reference>
<dbReference type="InterPro" id="IPR006710">
    <property type="entry name" value="Glyco_hydro_43"/>
</dbReference>
<dbReference type="Gene3D" id="2.115.10.20">
    <property type="entry name" value="Glycosyl hydrolase domain, family 43"/>
    <property type="match status" value="1"/>
</dbReference>
<evidence type="ECO:0000256" key="4">
    <source>
        <dbReference type="ARBA" id="ARBA00023295"/>
    </source>
</evidence>
<evidence type="ECO:0000256" key="6">
    <source>
        <dbReference type="SAM" id="MobiDB-lite"/>
    </source>
</evidence>
<comment type="pathway">
    <text evidence="1">Glycan metabolism; L-arabinan degradation.</text>
</comment>
<keyword evidence="4 5" id="KW-0326">Glycosidase</keyword>
<evidence type="ECO:0000256" key="2">
    <source>
        <dbReference type="ARBA" id="ARBA00009865"/>
    </source>
</evidence>
<organism evidence="8 9">
    <name type="scientific">Marinobacter lacisalsi</name>
    <dbReference type="NCBI Taxonomy" id="475979"/>
    <lineage>
        <taxon>Bacteria</taxon>
        <taxon>Pseudomonadati</taxon>
        <taxon>Pseudomonadota</taxon>
        <taxon>Gammaproteobacteria</taxon>
        <taxon>Pseudomonadales</taxon>
        <taxon>Marinobacteraceae</taxon>
        <taxon>Marinobacter</taxon>
    </lineage>
</organism>
<feature type="region of interest" description="Disordered" evidence="6">
    <location>
        <begin position="151"/>
        <end position="193"/>
    </location>
</feature>
<evidence type="ECO:0000313" key="8">
    <source>
        <dbReference type="EMBL" id="MFC4257863.1"/>
    </source>
</evidence>
<evidence type="ECO:0000256" key="7">
    <source>
        <dbReference type="SAM" id="SignalP"/>
    </source>
</evidence>
<protein>
    <submittedName>
        <fullName evidence="8">Glycoside hydrolase family 43 protein</fullName>
    </submittedName>
</protein>
<dbReference type="Pfam" id="PF04616">
    <property type="entry name" value="Glyco_hydro_43"/>
    <property type="match status" value="1"/>
</dbReference>
<dbReference type="InterPro" id="IPR023296">
    <property type="entry name" value="Glyco_hydro_beta-prop_sf"/>
</dbReference>
<name>A0ABV8QET6_9GAMM</name>
<comment type="similarity">
    <text evidence="2 5">Belongs to the glycosyl hydrolase 43 family.</text>
</comment>
<keyword evidence="9" id="KW-1185">Reference proteome</keyword>
<sequence length="472" mass="50361">MTPILKPGAVPLMVLALGTPTAAIGDVLFEEGFSSGIGAFNATGRVSSGGGSVTLRGGYSPGSLVSPDIDVAGYSNLQLAVSRQTRRLDAGESGRIEVAINGGPFQTIEASNNVSGSAVFPLEPGAERLAIRFSTDASSYFESYAIADVRVEGDGGGASPQPEPDPEPEPEPPAPDPGPGNGQSEFWELSGNLGTHDPTIARENGIWYEFQTGPGIYRKISYDGGRFWEPLPSVFGSGLWWWRNYVPGQQGNDVWAPDVKAYNGRVWMYYAVSTFGSNQSVIGLASSPSLAADNWRDEGAVLSSTTADNFNALDPDLVIDANNEPWLTFGSFWSGIKLVKLNPSTMKPTGRHYSLANRSGGIEAPTIVHRNGYYYLFVSVGKCCEGVNSTYRILYGRSRNVTGPYVDRSGRDMMNGGGSLLDGGNDRWVGPGGQDIAGTSVIARHAYDASDNGNAKLLINNLVWTDDGWPSY</sequence>
<dbReference type="PANTHER" id="PTHR43301:SF3">
    <property type="entry name" value="ARABINAN ENDO-1,5-ALPHA-L-ARABINOSIDASE A-RELATED"/>
    <property type="match status" value="1"/>
</dbReference>
<dbReference type="PANTHER" id="PTHR43301">
    <property type="entry name" value="ARABINAN ENDO-1,5-ALPHA-L-ARABINOSIDASE"/>
    <property type="match status" value="1"/>
</dbReference>
<gene>
    <name evidence="8" type="ORF">ACFOZ5_02330</name>
</gene>
<dbReference type="EMBL" id="JBHSDI010000001">
    <property type="protein sequence ID" value="MFC4257863.1"/>
    <property type="molecule type" value="Genomic_DNA"/>
</dbReference>
<feature type="chain" id="PRO_5045456164" evidence="7">
    <location>
        <begin position="23"/>
        <end position="472"/>
    </location>
</feature>